<keyword evidence="4" id="KW-1185">Reference proteome</keyword>
<feature type="transmembrane region" description="Helical" evidence="2">
    <location>
        <begin position="83"/>
        <end position="105"/>
    </location>
</feature>
<sequence length="320" mass="33983">MDPMAAPPGWYPDPQNPHRKRYWDGIRWTVHVQNPPTHQTASSATPPDPQPVQPQVRSEQSGYPQPQARPVSASFPPKKSRNVVLWMATGMVITLFIVGGLLFLLNNRSQPTSQPSPSASQDGASPTASASGSSDAGIKVGYAVRGESNCPTTANDAQGVLTDGRITSPGGLSYPEIQGFSPSPINYGFIHQSNTMTKTYSGQEGQAVVTVGTLKTEDGFGEATSSALRVVRCVISNPKFYSNNPTAEVTQITENKDDGTVVLQVHIPTEGRTGNAGDRLAVAIYPEKSRKQVVLSLVPQDDSSALEAVNTALAGLSLNS</sequence>
<feature type="region of interest" description="Disordered" evidence="1">
    <location>
        <begin position="31"/>
        <end position="76"/>
    </location>
</feature>
<dbReference type="EMBL" id="LR134406">
    <property type="protein sequence ID" value="VEH69872.1"/>
    <property type="molecule type" value="Genomic_DNA"/>
</dbReference>
<keyword evidence="2" id="KW-0812">Transmembrane</keyword>
<gene>
    <name evidence="3" type="ORF">NCTC12967_01151</name>
</gene>
<name>A0A3N4D4G3_9ACTN</name>
<keyword evidence="2" id="KW-1133">Transmembrane helix</keyword>
<dbReference type="AlphaFoldDB" id="A0A3N4D4G3"/>
<feature type="compositionally biased region" description="Polar residues" evidence="1">
    <location>
        <begin position="31"/>
        <end position="45"/>
    </location>
</feature>
<dbReference type="InterPro" id="IPR018929">
    <property type="entry name" value="DUF2510"/>
</dbReference>
<proteinExistence type="predicted"/>
<feature type="region of interest" description="Disordered" evidence="1">
    <location>
        <begin position="109"/>
        <end position="135"/>
    </location>
</feature>
<accession>A0A3N4D4G3</accession>
<dbReference type="OrthoDB" id="5244233at2"/>
<evidence type="ECO:0000256" key="2">
    <source>
        <dbReference type="SAM" id="Phobius"/>
    </source>
</evidence>
<keyword evidence="2" id="KW-0472">Membrane</keyword>
<evidence type="ECO:0000313" key="3">
    <source>
        <dbReference type="EMBL" id="VEH69872.1"/>
    </source>
</evidence>
<protein>
    <submittedName>
        <fullName evidence="3">Protein of uncharacterized function (DUF2510)</fullName>
    </submittedName>
</protein>
<dbReference type="Proteomes" id="UP000273044">
    <property type="component" value="Chromosome"/>
</dbReference>
<organism evidence="3 4">
    <name type="scientific">Arachnia propionica</name>
    <dbReference type="NCBI Taxonomy" id="1750"/>
    <lineage>
        <taxon>Bacteria</taxon>
        <taxon>Bacillati</taxon>
        <taxon>Actinomycetota</taxon>
        <taxon>Actinomycetes</taxon>
        <taxon>Propionibacteriales</taxon>
        <taxon>Propionibacteriaceae</taxon>
        <taxon>Arachnia</taxon>
    </lineage>
</organism>
<evidence type="ECO:0000256" key="1">
    <source>
        <dbReference type="SAM" id="MobiDB-lite"/>
    </source>
</evidence>
<reference evidence="3 4" key="1">
    <citation type="submission" date="2018-12" db="EMBL/GenBank/DDBJ databases">
        <authorList>
            <consortium name="Pathogen Informatics"/>
        </authorList>
    </citation>
    <scope>NUCLEOTIDE SEQUENCE [LARGE SCALE GENOMIC DNA]</scope>
    <source>
        <strain evidence="3 4">NCTC12967</strain>
    </source>
</reference>
<dbReference type="Pfam" id="PF10708">
    <property type="entry name" value="DUF2510"/>
    <property type="match status" value="1"/>
</dbReference>
<evidence type="ECO:0000313" key="4">
    <source>
        <dbReference type="Proteomes" id="UP000273044"/>
    </source>
</evidence>